<reference evidence="2 3" key="1">
    <citation type="journal article" date="2016" name="Nat. Commun.">
        <title>Thousands of microbial genomes shed light on interconnected biogeochemical processes in an aquifer system.</title>
        <authorList>
            <person name="Anantharaman K."/>
            <person name="Brown C.T."/>
            <person name="Hug L.A."/>
            <person name="Sharon I."/>
            <person name="Castelle C.J."/>
            <person name="Probst A.J."/>
            <person name="Thomas B.C."/>
            <person name="Singh A."/>
            <person name="Wilkins M.J."/>
            <person name="Karaoz U."/>
            <person name="Brodie E.L."/>
            <person name="Williams K.H."/>
            <person name="Hubbard S.S."/>
            <person name="Banfield J.F."/>
        </authorList>
    </citation>
    <scope>NUCLEOTIDE SEQUENCE [LARGE SCALE GENOMIC DNA]</scope>
</reference>
<dbReference type="InterPro" id="IPR000182">
    <property type="entry name" value="GNAT_dom"/>
</dbReference>
<evidence type="ECO:0000313" key="3">
    <source>
        <dbReference type="Proteomes" id="UP000177230"/>
    </source>
</evidence>
<dbReference type="PANTHER" id="PTHR43415:SF3">
    <property type="entry name" value="GNAT-FAMILY ACETYLTRANSFERASE"/>
    <property type="match status" value="1"/>
</dbReference>
<dbReference type="SUPFAM" id="SSF55729">
    <property type="entry name" value="Acyl-CoA N-acyltransferases (Nat)"/>
    <property type="match status" value="1"/>
</dbReference>
<name>A0A1F5RCF4_9BACT</name>
<dbReference type="AlphaFoldDB" id="A0A1F5RCF4"/>
<dbReference type="EMBL" id="MFFM01000034">
    <property type="protein sequence ID" value="OGF12149.1"/>
    <property type="molecule type" value="Genomic_DNA"/>
</dbReference>
<proteinExistence type="predicted"/>
<comment type="caution">
    <text evidence="2">The sequence shown here is derived from an EMBL/GenBank/DDBJ whole genome shotgun (WGS) entry which is preliminary data.</text>
</comment>
<accession>A0A1F5RCF4</accession>
<feature type="domain" description="N-acetyltransferase" evidence="1">
    <location>
        <begin position="7"/>
        <end position="172"/>
    </location>
</feature>
<keyword evidence="2" id="KW-0808">Transferase</keyword>
<dbReference type="Pfam" id="PF13302">
    <property type="entry name" value="Acetyltransf_3"/>
    <property type="match status" value="1"/>
</dbReference>
<dbReference type="InterPro" id="IPR016181">
    <property type="entry name" value="Acyl_CoA_acyltransferase"/>
</dbReference>
<evidence type="ECO:0000313" key="2">
    <source>
        <dbReference type="EMBL" id="OGF12149.1"/>
    </source>
</evidence>
<dbReference type="GO" id="GO:0016747">
    <property type="term" value="F:acyltransferase activity, transferring groups other than amino-acyl groups"/>
    <property type="evidence" value="ECO:0007669"/>
    <property type="project" value="InterPro"/>
</dbReference>
<dbReference type="Gene3D" id="3.40.630.30">
    <property type="match status" value="1"/>
</dbReference>
<gene>
    <name evidence="2" type="ORF">A2024_03960</name>
</gene>
<dbReference type="PANTHER" id="PTHR43415">
    <property type="entry name" value="SPERMIDINE N(1)-ACETYLTRANSFERASE"/>
    <property type="match status" value="1"/>
</dbReference>
<sequence>MFEGKKVRLRAYRKEDIPQALEYINDPEVKKNLVIGIPFPLKLEDEEKFFNDMSAFKDAYSFAIETLDGSKYIGGCGTNKVDWKNRYAMVGIFIGDEQYRGKGYGSDAMRVLLRFIFDEMNLDKVKLEVFSFNQRAIKSYVKCGFRQEGVLRQEIFREGKYHDVIMMGILRSEWEKLNS</sequence>
<dbReference type="Proteomes" id="UP000177230">
    <property type="component" value="Unassembled WGS sequence"/>
</dbReference>
<dbReference type="CDD" id="cd04301">
    <property type="entry name" value="NAT_SF"/>
    <property type="match status" value="1"/>
</dbReference>
<evidence type="ECO:0000259" key="1">
    <source>
        <dbReference type="PROSITE" id="PS51186"/>
    </source>
</evidence>
<organism evidence="2 3">
    <name type="scientific">Candidatus Edwardsbacteria bacterium GWF2_54_11</name>
    <dbReference type="NCBI Taxonomy" id="1817851"/>
    <lineage>
        <taxon>Bacteria</taxon>
        <taxon>Candidatus Edwardsiibacteriota</taxon>
    </lineage>
</organism>
<dbReference type="PROSITE" id="PS51186">
    <property type="entry name" value="GNAT"/>
    <property type="match status" value="1"/>
</dbReference>
<protein>
    <submittedName>
        <fullName evidence="2">GNAT family N-acetyltransferase</fullName>
    </submittedName>
</protein>